<keyword evidence="2" id="KW-1185">Reference proteome</keyword>
<evidence type="ECO:0000313" key="2">
    <source>
        <dbReference type="Proteomes" id="UP000183365"/>
    </source>
</evidence>
<protein>
    <submittedName>
        <fullName evidence="1">Uncharacterized protein</fullName>
    </submittedName>
</protein>
<dbReference type="VEuPathDB" id="FungiDB:HGUI_01664"/>
<reference evidence="2" key="1">
    <citation type="submission" date="2016-11" db="EMBL/GenBank/DDBJ databases">
        <authorList>
            <person name="Guldener U."/>
        </authorList>
    </citation>
    <scope>NUCLEOTIDE SEQUENCE [LARGE SCALE GENOMIC DNA]</scope>
</reference>
<dbReference type="EMBL" id="FQNF01000024">
    <property type="protein sequence ID" value="SGZ39464.1"/>
    <property type="molecule type" value="Genomic_DNA"/>
</dbReference>
<organism evidence="1 2">
    <name type="scientific">Hanseniaspora guilliermondii</name>
    <dbReference type="NCBI Taxonomy" id="56406"/>
    <lineage>
        <taxon>Eukaryota</taxon>
        <taxon>Fungi</taxon>
        <taxon>Dikarya</taxon>
        <taxon>Ascomycota</taxon>
        <taxon>Saccharomycotina</taxon>
        <taxon>Saccharomycetes</taxon>
        <taxon>Saccharomycodales</taxon>
        <taxon>Saccharomycodaceae</taxon>
        <taxon>Hanseniaspora</taxon>
    </lineage>
</organism>
<dbReference type="OrthoDB" id="10429495at2759"/>
<evidence type="ECO:0000313" key="1">
    <source>
        <dbReference type="EMBL" id="SGZ39464.1"/>
    </source>
</evidence>
<accession>A0A1L0AZC3</accession>
<dbReference type="AlphaFoldDB" id="A0A1L0AZC3"/>
<dbReference type="Proteomes" id="UP000183365">
    <property type="component" value="Unassembled WGS sequence"/>
</dbReference>
<sequence>MWMINSKVLKKMSWRIFILDSRANLLTAEKLQTNNLDYFVSSYCNFFEENIFDYIFSKVMDFRISIKKIKTGLHNQETFLYRCKNEDEAKQIGGSQEDLQKNEFDLLIQTKNASFVKSSNNDITNVAVNESTFYFDSTSITNSTFKLNISSETENIKPSIFCNFNRLNKRIIQKLYKSDQIMIFEGEDKDFANLKCQIVLNQKSCVFFTMCSDFIQVNSKTKQLYIYQEIMQLCEIFENIYIVFTDCEDQTIERRQRCKLALLENFQQYTRIHVFELESKYFESEFTEEILIPLVVQNSSDFKHRNLNYLLEDDETIYELLTIGFDLYTSNILNTVSSLINKIISNTLTKQEQSIVTKRIHDKIVRYIND</sequence>
<gene>
    <name evidence="1" type="ORF">HGUI_01664</name>
</gene>
<proteinExistence type="predicted"/>
<name>A0A1L0AZC3_9ASCO</name>